<evidence type="ECO:0000313" key="1">
    <source>
        <dbReference type="EMBL" id="MDC3986198.1"/>
    </source>
</evidence>
<reference evidence="1 2" key="1">
    <citation type="submission" date="2021-04" db="EMBL/GenBank/DDBJ databases">
        <title>Genome analysis of Polyangium sp.</title>
        <authorList>
            <person name="Li Y."/>
            <person name="Wang J."/>
        </authorList>
    </citation>
    <scope>NUCLEOTIDE SEQUENCE [LARGE SCALE GENOMIC DNA]</scope>
    <source>
        <strain evidence="1 2">SDU14</strain>
    </source>
</reference>
<protein>
    <submittedName>
        <fullName evidence="1">Uncharacterized protein</fullName>
    </submittedName>
</protein>
<evidence type="ECO:0000313" key="2">
    <source>
        <dbReference type="Proteomes" id="UP001151081"/>
    </source>
</evidence>
<dbReference type="EMBL" id="JAGTJJ010000036">
    <property type="protein sequence ID" value="MDC3986198.1"/>
    <property type="molecule type" value="Genomic_DNA"/>
</dbReference>
<proteinExistence type="predicted"/>
<dbReference type="Proteomes" id="UP001151081">
    <property type="component" value="Unassembled WGS sequence"/>
</dbReference>
<gene>
    <name evidence="1" type="ORF">KEG57_37315</name>
</gene>
<organism evidence="1 2">
    <name type="scientific">Polyangium jinanense</name>
    <dbReference type="NCBI Taxonomy" id="2829994"/>
    <lineage>
        <taxon>Bacteria</taxon>
        <taxon>Pseudomonadati</taxon>
        <taxon>Myxococcota</taxon>
        <taxon>Polyangia</taxon>
        <taxon>Polyangiales</taxon>
        <taxon>Polyangiaceae</taxon>
        <taxon>Polyangium</taxon>
    </lineage>
</organism>
<name>A0A9X4AVE9_9BACT</name>
<accession>A0A9X4AVE9</accession>
<sequence length="60" mass="6697">MRRDLGDRLRSHPAEHADDGLVVGPVRAIAVEAMDRCDDLIDARIVTRWDLYLLSGSLPP</sequence>
<dbReference type="RefSeq" id="WP_272459386.1">
    <property type="nucleotide sequence ID" value="NZ_JAGTJJ010000036.1"/>
</dbReference>
<keyword evidence="2" id="KW-1185">Reference proteome</keyword>
<comment type="caution">
    <text evidence="1">The sequence shown here is derived from an EMBL/GenBank/DDBJ whole genome shotgun (WGS) entry which is preliminary data.</text>
</comment>
<dbReference type="AlphaFoldDB" id="A0A9X4AVE9"/>